<keyword evidence="1" id="KW-0812">Transmembrane</keyword>
<name>A0A9X2PR52_9BACT</name>
<accession>A0A9X2PR52</accession>
<evidence type="ECO:0000313" key="4">
    <source>
        <dbReference type="Proteomes" id="UP001155144"/>
    </source>
</evidence>
<proteinExistence type="predicted"/>
<protein>
    <submittedName>
        <fullName evidence="2">Uncharacterized protein</fullName>
    </submittedName>
</protein>
<keyword evidence="1" id="KW-0472">Membrane</keyword>
<keyword evidence="1" id="KW-1133">Transmembrane helix</keyword>
<organism evidence="2 4">
    <name type="scientific">Salinibacter ruber</name>
    <dbReference type="NCBI Taxonomy" id="146919"/>
    <lineage>
        <taxon>Bacteria</taxon>
        <taxon>Pseudomonadati</taxon>
        <taxon>Rhodothermota</taxon>
        <taxon>Rhodothermia</taxon>
        <taxon>Rhodothermales</taxon>
        <taxon>Salinibacteraceae</taxon>
        <taxon>Salinibacter</taxon>
    </lineage>
</organism>
<dbReference type="RefSeq" id="WP_240332869.1">
    <property type="nucleotide sequence ID" value="NZ_CALTSD010000003.1"/>
</dbReference>
<evidence type="ECO:0000256" key="1">
    <source>
        <dbReference type="SAM" id="Phobius"/>
    </source>
</evidence>
<dbReference type="Proteomes" id="UP001155110">
    <property type="component" value="Unassembled WGS sequence"/>
</dbReference>
<reference evidence="2" key="1">
    <citation type="submission" date="2022-08" db="EMBL/GenBank/DDBJ databases">
        <title>Genomic Encyclopedia of Type Strains, Phase V (KMG-V): Genome sequencing to study the core and pangenomes of soil and plant-associated prokaryotes.</title>
        <authorList>
            <person name="Whitman W."/>
        </authorList>
    </citation>
    <scope>NUCLEOTIDE SEQUENCE</scope>
    <source>
        <strain evidence="3">SP3002</strain>
        <strain evidence="2">SP3026</strain>
    </source>
</reference>
<dbReference type="EMBL" id="JANTZM010000003">
    <property type="protein sequence ID" value="MCS4156774.1"/>
    <property type="molecule type" value="Genomic_DNA"/>
</dbReference>
<dbReference type="Proteomes" id="UP001155144">
    <property type="component" value="Unassembled WGS sequence"/>
</dbReference>
<evidence type="ECO:0000313" key="2">
    <source>
        <dbReference type="EMBL" id="MCS4120431.1"/>
    </source>
</evidence>
<sequence>MRYKHTQVGYVTGGLTLAALPLLYYAFMVEDGELGLLAYTMLGGFGVLAVLFSSLTVTVTDQELVFYFGPGFWTRRFALDDIVSAEVVRNSALHGWGIRYTRHGWLYNVSGLQAVQVTIRGEEQIRIGTDEPEALKQALDEVTAR</sequence>
<gene>
    <name evidence="2" type="ORF">GGP45_000749</name>
    <name evidence="3" type="ORF">GGP99_000716</name>
</gene>
<evidence type="ECO:0000313" key="3">
    <source>
        <dbReference type="EMBL" id="MCS4156774.1"/>
    </source>
</evidence>
<feature type="transmembrane region" description="Helical" evidence="1">
    <location>
        <begin position="7"/>
        <end position="27"/>
    </location>
</feature>
<comment type="caution">
    <text evidence="2">The sequence shown here is derived from an EMBL/GenBank/DDBJ whole genome shotgun (WGS) entry which is preliminary data.</text>
</comment>
<feature type="transmembrane region" description="Helical" evidence="1">
    <location>
        <begin position="39"/>
        <end position="59"/>
    </location>
</feature>
<dbReference type="EMBL" id="JANUBL010000001">
    <property type="protein sequence ID" value="MCS4120431.1"/>
    <property type="molecule type" value="Genomic_DNA"/>
</dbReference>
<dbReference type="AlphaFoldDB" id="A0A9X2PR52"/>